<dbReference type="SMART" id="SM00382">
    <property type="entry name" value="AAA"/>
    <property type="match status" value="1"/>
</dbReference>
<dbReference type="PANTHER" id="PTHR23070">
    <property type="entry name" value="BCS1 AAA-TYPE ATPASE"/>
    <property type="match status" value="1"/>
</dbReference>
<evidence type="ECO:0000256" key="7">
    <source>
        <dbReference type="ARBA" id="ARBA00022840"/>
    </source>
</evidence>
<dbReference type="SUPFAM" id="SSF47769">
    <property type="entry name" value="SAM/Pointed domain"/>
    <property type="match status" value="1"/>
</dbReference>
<keyword evidence="10 12" id="KW-0472">Membrane</keyword>
<evidence type="ECO:0000256" key="9">
    <source>
        <dbReference type="ARBA" id="ARBA00023128"/>
    </source>
</evidence>
<keyword evidence="8 12" id="KW-1133">Transmembrane helix</keyword>
<keyword evidence="6" id="KW-0378">Hydrolase</keyword>
<evidence type="ECO:0000256" key="8">
    <source>
        <dbReference type="ARBA" id="ARBA00022989"/>
    </source>
</evidence>
<dbReference type="InterPro" id="IPR014851">
    <property type="entry name" value="BCS1_N"/>
</dbReference>
<evidence type="ECO:0000256" key="1">
    <source>
        <dbReference type="ARBA" id="ARBA00004434"/>
    </source>
</evidence>
<dbReference type="Pfam" id="PF00004">
    <property type="entry name" value="AAA"/>
    <property type="match status" value="1"/>
</dbReference>
<reference evidence="15 16" key="1">
    <citation type="submission" date="2024-03" db="EMBL/GenBank/DDBJ databases">
        <title>The Acrasis kona genome and developmental transcriptomes reveal deep origins of eukaryotic multicellular pathways.</title>
        <authorList>
            <person name="Sheikh S."/>
            <person name="Fu C.-J."/>
            <person name="Brown M.W."/>
            <person name="Baldauf S.L."/>
        </authorList>
    </citation>
    <scope>NUCLEOTIDE SEQUENCE [LARGE SCALE GENOMIC DNA]</scope>
    <source>
        <strain evidence="15 16">ATCC MYA-3509</strain>
    </source>
</reference>
<comment type="similarity">
    <text evidence="2">Belongs to the AAA ATPase family. BCS1 subfamily.</text>
</comment>
<comment type="catalytic activity">
    <reaction evidence="11">
        <text>ATP + H2O = ADP + phosphate + H(+)</text>
        <dbReference type="Rhea" id="RHEA:13065"/>
        <dbReference type="ChEBI" id="CHEBI:15377"/>
        <dbReference type="ChEBI" id="CHEBI:15378"/>
        <dbReference type="ChEBI" id="CHEBI:30616"/>
        <dbReference type="ChEBI" id="CHEBI:43474"/>
        <dbReference type="ChEBI" id="CHEBI:456216"/>
    </reaction>
    <physiologicalReaction direction="left-to-right" evidence="11">
        <dbReference type="Rhea" id="RHEA:13066"/>
    </physiologicalReaction>
</comment>
<feature type="domain" description="AAA+ ATPase" evidence="13">
    <location>
        <begin position="268"/>
        <end position="399"/>
    </location>
</feature>
<gene>
    <name evidence="15" type="ORF">AKO1_009490</name>
</gene>
<evidence type="ECO:0000256" key="12">
    <source>
        <dbReference type="SAM" id="Phobius"/>
    </source>
</evidence>
<dbReference type="InterPro" id="IPR050747">
    <property type="entry name" value="Mitochondrial_chaperone_BCS1"/>
</dbReference>
<evidence type="ECO:0000256" key="6">
    <source>
        <dbReference type="ARBA" id="ARBA00022801"/>
    </source>
</evidence>
<sequence length="673" mass="76345">MKASKSSSVFNVFNLYIIGIALLSTIVAIFRRYVYSWITLYFKSTLISLYQNEFFYGVVVIGLLGSASSAAYKALTEMREMLIRNFIVNASFGWLMQWLSQEVDTGTFVTAPTLKLTYNNSASQERIDADITNKLSFEPGGGFHVINFQGSTYWFTRHSDGRPITAGWEREPFLFEKCSISTFYSKDSRKKLEQLFVHAKDKMNVHCQKDKTLCFTPEGWNGWVVASTRHKKPFDSVVLDGSLSDYIFNDVTKFLSRSEWYHQRGIPFRRGYMLYGPPGCGKSSFVLALAGRLNINIGTLSLTNLDDNKLRVRLQDIPDNCLVLLEDVDAVFADRGATLQNTGKSRRVTLSGLLNAIDGVASQENGRIFIMTTNHLEKLDPALLRPGRSDVKIIFNHATESQINNYVSKFYNYSVDASRLTALIPNKITMAQLQGHLLKHKNNYSEAVNTVHELSSSNNNKTIMPLKQWLRRLGIPHIMPVLESANIRSLYDLKNIDNRLSEIGVTAYMDCNKITGMINGNECVVRDFRFVTKRQAQGLFVKYFPDQVTSAACFAAQIDDCTVSVHETKVYLHKAVFFENCSAVEAANPQRIKQKLIEGEVEPSEPVNCFLNRLNKKYQWNLEEEVITSFTEALREEGIIDVNAMKGISDKDLKNYNITKKGCRLKILRHVSN</sequence>
<dbReference type="Gene3D" id="1.10.150.50">
    <property type="entry name" value="Transcription Factor, Ets-1"/>
    <property type="match status" value="1"/>
</dbReference>
<dbReference type="EMBL" id="JAOPGA020001688">
    <property type="protein sequence ID" value="KAL0490474.1"/>
    <property type="molecule type" value="Genomic_DNA"/>
</dbReference>
<evidence type="ECO:0000256" key="10">
    <source>
        <dbReference type="ARBA" id="ARBA00023136"/>
    </source>
</evidence>
<dbReference type="Proteomes" id="UP001431209">
    <property type="component" value="Unassembled WGS sequence"/>
</dbReference>
<dbReference type="InterPro" id="IPR057495">
    <property type="entry name" value="AAA_lid_BCS1"/>
</dbReference>
<dbReference type="Gene3D" id="3.40.50.300">
    <property type="entry name" value="P-loop containing nucleotide triphosphate hydrolases"/>
    <property type="match status" value="1"/>
</dbReference>
<accession>A0AAW2ZMI1</accession>
<keyword evidence="9" id="KW-0496">Mitochondrion</keyword>
<protein>
    <submittedName>
        <fullName evidence="15">Mitochondrial chaperone BCS1</fullName>
    </submittedName>
</protein>
<dbReference type="Pfam" id="PF08740">
    <property type="entry name" value="BCS1_N"/>
    <property type="match status" value="1"/>
</dbReference>
<dbReference type="Pfam" id="PF25426">
    <property type="entry name" value="AAA_lid_BCS1"/>
    <property type="match status" value="1"/>
</dbReference>
<name>A0AAW2ZMI1_9EUKA</name>
<dbReference type="AlphaFoldDB" id="A0AAW2ZMI1"/>
<keyword evidence="5" id="KW-0999">Mitochondrion inner membrane</keyword>
<feature type="transmembrane region" description="Helical" evidence="12">
    <location>
        <begin position="12"/>
        <end position="34"/>
    </location>
</feature>
<evidence type="ECO:0000313" key="16">
    <source>
        <dbReference type="Proteomes" id="UP001431209"/>
    </source>
</evidence>
<dbReference type="SMART" id="SM01024">
    <property type="entry name" value="BCS1_N"/>
    <property type="match status" value="1"/>
</dbReference>
<dbReference type="InterPro" id="IPR027417">
    <property type="entry name" value="P-loop_NTPase"/>
</dbReference>
<feature type="domain" description="BCS1 N-terminal" evidence="14">
    <location>
        <begin position="62"/>
        <end position="237"/>
    </location>
</feature>
<comment type="subcellular location">
    <subcellularLocation>
        <location evidence="1">Mitochondrion inner membrane</location>
        <topology evidence="1">Single-pass membrane protein</topology>
    </subcellularLocation>
</comment>
<evidence type="ECO:0000256" key="11">
    <source>
        <dbReference type="ARBA" id="ARBA00048778"/>
    </source>
</evidence>
<evidence type="ECO:0000256" key="3">
    <source>
        <dbReference type="ARBA" id="ARBA00022692"/>
    </source>
</evidence>
<dbReference type="GO" id="GO:0016887">
    <property type="term" value="F:ATP hydrolysis activity"/>
    <property type="evidence" value="ECO:0007669"/>
    <property type="project" value="InterPro"/>
</dbReference>
<evidence type="ECO:0000256" key="2">
    <source>
        <dbReference type="ARBA" id="ARBA00007448"/>
    </source>
</evidence>
<dbReference type="CDD" id="cd09487">
    <property type="entry name" value="SAM_superfamily"/>
    <property type="match status" value="1"/>
</dbReference>
<dbReference type="InterPro" id="IPR003959">
    <property type="entry name" value="ATPase_AAA_core"/>
</dbReference>
<feature type="transmembrane region" description="Helical" evidence="12">
    <location>
        <begin position="54"/>
        <end position="75"/>
    </location>
</feature>
<evidence type="ECO:0000259" key="14">
    <source>
        <dbReference type="SMART" id="SM01024"/>
    </source>
</evidence>
<evidence type="ECO:0000256" key="4">
    <source>
        <dbReference type="ARBA" id="ARBA00022741"/>
    </source>
</evidence>
<keyword evidence="16" id="KW-1185">Reference proteome</keyword>
<organism evidence="15 16">
    <name type="scientific">Acrasis kona</name>
    <dbReference type="NCBI Taxonomy" id="1008807"/>
    <lineage>
        <taxon>Eukaryota</taxon>
        <taxon>Discoba</taxon>
        <taxon>Heterolobosea</taxon>
        <taxon>Tetramitia</taxon>
        <taxon>Eutetramitia</taxon>
        <taxon>Acrasidae</taxon>
        <taxon>Acrasis</taxon>
    </lineage>
</organism>
<keyword evidence="7" id="KW-0067">ATP-binding</keyword>
<dbReference type="GO" id="GO:0005743">
    <property type="term" value="C:mitochondrial inner membrane"/>
    <property type="evidence" value="ECO:0007669"/>
    <property type="project" value="UniProtKB-SubCell"/>
</dbReference>
<evidence type="ECO:0000259" key="13">
    <source>
        <dbReference type="SMART" id="SM00382"/>
    </source>
</evidence>
<proteinExistence type="inferred from homology"/>
<evidence type="ECO:0000256" key="5">
    <source>
        <dbReference type="ARBA" id="ARBA00022792"/>
    </source>
</evidence>
<dbReference type="InterPro" id="IPR013761">
    <property type="entry name" value="SAM/pointed_sf"/>
</dbReference>
<evidence type="ECO:0000313" key="15">
    <source>
        <dbReference type="EMBL" id="KAL0490474.1"/>
    </source>
</evidence>
<comment type="caution">
    <text evidence="15">The sequence shown here is derived from an EMBL/GenBank/DDBJ whole genome shotgun (WGS) entry which is preliminary data.</text>
</comment>
<dbReference type="InterPro" id="IPR003593">
    <property type="entry name" value="AAA+_ATPase"/>
</dbReference>
<feature type="transmembrane region" description="Helical" evidence="12">
    <location>
        <begin position="82"/>
        <end position="99"/>
    </location>
</feature>
<dbReference type="SUPFAM" id="SSF52540">
    <property type="entry name" value="P-loop containing nucleoside triphosphate hydrolases"/>
    <property type="match status" value="1"/>
</dbReference>
<keyword evidence="4" id="KW-0547">Nucleotide-binding</keyword>
<dbReference type="GO" id="GO:0005524">
    <property type="term" value="F:ATP binding"/>
    <property type="evidence" value="ECO:0007669"/>
    <property type="project" value="UniProtKB-KW"/>
</dbReference>
<keyword evidence="3 12" id="KW-0812">Transmembrane</keyword>